<feature type="compositionally biased region" description="Polar residues" evidence="1">
    <location>
        <begin position="278"/>
        <end position="287"/>
    </location>
</feature>
<dbReference type="HOGENOM" id="CLU_956811_0_0_1"/>
<reference evidence="2 3" key="1">
    <citation type="journal article" date="2012" name="G3 (Bethesda)">
        <title>Pichia sorbitophila, an interspecies yeast hybrid reveals early steps of genome resolution following polyploidization.</title>
        <authorList>
            <person name="Leh Louis V."/>
            <person name="Despons L."/>
            <person name="Friedrich A."/>
            <person name="Martin T."/>
            <person name="Durrens P."/>
            <person name="Casaregola S."/>
            <person name="Neuveglise C."/>
            <person name="Fairhead C."/>
            <person name="Marck C."/>
            <person name="Cruz J.A."/>
            <person name="Straub M.L."/>
            <person name="Kugler V."/>
            <person name="Sacerdot C."/>
            <person name="Uzunov Z."/>
            <person name="Thierry A."/>
            <person name="Weiss S."/>
            <person name="Bleykasten C."/>
            <person name="De Montigny J."/>
            <person name="Jacques N."/>
            <person name="Jung P."/>
            <person name="Lemaire M."/>
            <person name="Mallet S."/>
            <person name="Morel G."/>
            <person name="Richard G.F."/>
            <person name="Sarkar A."/>
            <person name="Savel G."/>
            <person name="Schacherer J."/>
            <person name="Seret M.L."/>
            <person name="Talla E."/>
            <person name="Samson G."/>
            <person name="Jubin C."/>
            <person name="Poulain J."/>
            <person name="Vacherie B."/>
            <person name="Barbe V."/>
            <person name="Pelletier E."/>
            <person name="Sherman D.J."/>
            <person name="Westhof E."/>
            <person name="Weissenbach J."/>
            <person name="Baret P.V."/>
            <person name="Wincker P."/>
            <person name="Gaillardin C."/>
            <person name="Dujon B."/>
            <person name="Souciet J.L."/>
        </authorList>
    </citation>
    <scope>NUCLEOTIDE SEQUENCE [LARGE SCALE GENOMIC DNA]</scope>
    <source>
        <strain evidence="3">ATCC MYA-4447 / BCRC 22081 / CBS 7064 / NBRC 10061 / NRRL Y-12695</strain>
    </source>
</reference>
<feature type="compositionally biased region" description="Basic and acidic residues" evidence="1">
    <location>
        <begin position="210"/>
        <end position="223"/>
    </location>
</feature>
<evidence type="ECO:0000313" key="3">
    <source>
        <dbReference type="Proteomes" id="UP000005222"/>
    </source>
</evidence>
<evidence type="ECO:0000256" key="1">
    <source>
        <dbReference type="SAM" id="MobiDB-lite"/>
    </source>
</evidence>
<dbReference type="EMBL" id="FO082047">
    <property type="protein sequence ID" value="CCE85397.1"/>
    <property type="molecule type" value="Genomic_DNA"/>
</dbReference>
<evidence type="ECO:0000313" key="2">
    <source>
        <dbReference type="EMBL" id="CCE85397.1"/>
    </source>
</evidence>
<name>G8Y3X9_PICSO</name>
<gene>
    <name evidence="2" type="primary">Piso0_004993</name>
    <name evidence="2" type="ORF">GNLVRS01_PISO0M05380g</name>
</gene>
<proteinExistence type="predicted"/>
<feature type="compositionally biased region" description="Polar residues" evidence="1">
    <location>
        <begin position="256"/>
        <end position="267"/>
    </location>
</feature>
<feature type="compositionally biased region" description="Polar residues" evidence="1">
    <location>
        <begin position="103"/>
        <end position="127"/>
    </location>
</feature>
<accession>G8Y3X9</accession>
<feature type="compositionally biased region" description="Polar residues" evidence="1">
    <location>
        <begin position="71"/>
        <end position="84"/>
    </location>
</feature>
<feature type="compositionally biased region" description="Basic and acidic residues" evidence="1">
    <location>
        <begin position="143"/>
        <end position="152"/>
    </location>
</feature>
<feature type="compositionally biased region" description="Low complexity" evidence="1">
    <location>
        <begin position="163"/>
        <end position="173"/>
    </location>
</feature>
<organism evidence="2 3">
    <name type="scientific">Pichia sorbitophila (strain ATCC MYA-4447 / BCRC 22081 / CBS 7064 / NBRC 10061 / NRRL Y-12695)</name>
    <name type="common">Hybrid yeast</name>
    <dbReference type="NCBI Taxonomy" id="559304"/>
    <lineage>
        <taxon>Eukaryota</taxon>
        <taxon>Fungi</taxon>
        <taxon>Dikarya</taxon>
        <taxon>Ascomycota</taxon>
        <taxon>Saccharomycotina</taxon>
        <taxon>Pichiomycetes</taxon>
        <taxon>Debaryomycetaceae</taxon>
        <taxon>Millerozyma</taxon>
    </lineage>
</organism>
<protein>
    <submittedName>
        <fullName evidence="2">Piso0_004993 protein</fullName>
    </submittedName>
</protein>
<feature type="region of interest" description="Disordered" evidence="1">
    <location>
        <begin position="254"/>
        <end position="287"/>
    </location>
</feature>
<feature type="compositionally biased region" description="Basic and acidic residues" evidence="1">
    <location>
        <begin position="180"/>
        <end position="203"/>
    </location>
</feature>
<keyword evidence="3" id="KW-1185">Reference proteome</keyword>
<sequence length="335" mass="37582">MLDENQDISINMQIQLTIVTSLILINAVHSVRGETDSQYVGDIQVSDYDFMNKILKFITNDKLNENELFSDNATSTQPANNRPSLRNPIKHGKENLQIGEPNKISSIESNDQPKNENQGQESINNIVQEAPVNPNDGGTRKTYSKDDSEHHASKPSIIENGHLSNSLSNAKSNLKTHSKPAKEDTKQISDDKLSQSTKKDQSHNQHHFNTSKEKLDQSKDGRTKKLIPLPNQMVSKVNDEFHNLFTDKTHKLFKSESPTQETDSSNGKILRTNKGILGNSTDKSGNLQTEVAQPSYSYIRNDYMFDQPQISKAPKHLLDSFFGITCALICIIVHI</sequence>
<dbReference type="InParanoid" id="G8Y3X9"/>
<feature type="region of interest" description="Disordered" evidence="1">
    <location>
        <begin position="71"/>
        <end position="228"/>
    </location>
</feature>
<dbReference type="AlphaFoldDB" id="G8Y3X9"/>
<dbReference type="Proteomes" id="UP000005222">
    <property type="component" value="Chromosome M"/>
</dbReference>